<evidence type="ECO:0000313" key="7">
    <source>
        <dbReference type="EMBL" id="SCY17071.1"/>
    </source>
</evidence>
<sequence length="465" mass="51086">MNARKILAFAIGPIGNAALGLLTLPVITWLFSADDVGRISMLNVAVSFCVLFFSLGLDQAYVREYHGESDRGQLLKNVAFPGLLMIVVIGAAFLLFPGSLSALLFEQKDTAISWLIMLILLASFINRFLSLILRMQEKGMAFSLSQLMPKLMTLIVIGLCYVLFTQHTLMQLVVANAVGFIAVSLMLMWSSRADWIAALRSSLDYGKLKAMLKFGYPLILGGLAFWGLTTVDRMFVRAYSGFEQLAIFSVAVSFAGVASILQSVFSTVWAPMVYKLAESNEGGEQQMVTKVTQCMLIAVVCLFSLGGLFSWLVDFVLPANYVNVKYILVASLGFPLLFTLSETTAVGIGLSRKTAYTMLASLSALLINVVANALLVPRFGAGGAAVSTCLAFWAFLILRTEFSIISWKTMPRFEMYFFTFLCLAGASVSALAGEKMKYELFVYWGVLLAVVLVRNLRFLKSFAKR</sequence>
<evidence type="ECO:0000256" key="6">
    <source>
        <dbReference type="SAM" id="Phobius"/>
    </source>
</evidence>
<dbReference type="Proteomes" id="UP000183031">
    <property type="component" value="Unassembled WGS sequence"/>
</dbReference>
<dbReference type="PANTHER" id="PTHR30250:SF11">
    <property type="entry name" value="O-ANTIGEN TRANSPORTER-RELATED"/>
    <property type="match status" value="1"/>
</dbReference>
<feature type="transmembrane region" description="Helical" evidence="6">
    <location>
        <begin position="111"/>
        <end position="129"/>
    </location>
</feature>
<keyword evidence="2" id="KW-1003">Cell membrane</keyword>
<comment type="subcellular location">
    <subcellularLocation>
        <location evidence="1">Cell membrane</location>
        <topology evidence="1">Multi-pass membrane protein</topology>
    </subcellularLocation>
</comment>
<evidence type="ECO:0000313" key="8">
    <source>
        <dbReference type="Proteomes" id="UP000183031"/>
    </source>
</evidence>
<name>A0A1G5DRK7_9GAMM</name>
<keyword evidence="8" id="KW-1185">Reference proteome</keyword>
<feature type="transmembrane region" description="Helical" evidence="6">
    <location>
        <begin position="7"/>
        <end position="31"/>
    </location>
</feature>
<evidence type="ECO:0000256" key="2">
    <source>
        <dbReference type="ARBA" id="ARBA00022475"/>
    </source>
</evidence>
<keyword evidence="3 6" id="KW-0812">Transmembrane</keyword>
<dbReference type="PANTHER" id="PTHR30250">
    <property type="entry name" value="PST FAMILY PREDICTED COLANIC ACID TRANSPORTER"/>
    <property type="match status" value="1"/>
</dbReference>
<dbReference type="InterPro" id="IPR050833">
    <property type="entry name" value="Poly_Biosynth_Transport"/>
</dbReference>
<reference evidence="7 8" key="1">
    <citation type="submission" date="2016-10" db="EMBL/GenBank/DDBJ databases">
        <authorList>
            <person name="Varghese N."/>
            <person name="Submissions S."/>
        </authorList>
    </citation>
    <scope>NUCLEOTIDE SEQUENCE [LARGE SCALE GENOMIC DNA]</scope>
    <source>
        <strain evidence="7 8">CGMCC 1.6853</strain>
    </source>
</reference>
<dbReference type="EMBL" id="FMUT01000003">
    <property type="protein sequence ID" value="SCY17071.1"/>
    <property type="molecule type" value="Genomic_DNA"/>
</dbReference>
<evidence type="ECO:0000256" key="3">
    <source>
        <dbReference type="ARBA" id="ARBA00022692"/>
    </source>
</evidence>
<feature type="transmembrane region" description="Helical" evidence="6">
    <location>
        <begin position="37"/>
        <end position="57"/>
    </location>
</feature>
<dbReference type="InterPro" id="IPR002797">
    <property type="entry name" value="Polysacc_synth"/>
</dbReference>
<feature type="transmembrane region" description="Helical" evidence="6">
    <location>
        <begin position="381"/>
        <end position="401"/>
    </location>
</feature>
<feature type="transmembrane region" description="Helical" evidence="6">
    <location>
        <begin position="355"/>
        <end position="375"/>
    </location>
</feature>
<feature type="transmembrane region" description="Helical" evidence="6">
    <location>
        <begin position="325"/>
        <end position="348"/>
    </location>
</feature>
<proteinExistence type="predicted"/>
<evidence type="ECO:0000256" key="4">
    <source>
        <dbReference type="ARBA" id="ARBA00022989"/>
    </source>
</evidence>
<feature type="transmembrane region" description="Helical" evidence="6">
    <location>
        <begin position="438"/>
        <end position="456"/>
    </location>
</feature>
<dbReference type="RefSeq" id="WP_033631680.1">
    <property type="nucleotide sequence ID" value="NZ_CBCSIN010000006.1"/>
</dbReference>
<keyword evidence="5 6" id="KW-0472">Membrane</keyword>
<accession>A0A1G5DRK7</accession>
<feature type="transmembrane region" description="Helical" evidence="6">
    <location>
        <begin position="141"/>
        <end position="164"/>
    </location>
</feature>
<feature type="transmembrane region" description="Helical" evidence="6">
    <location>
        <begin position="248"/>
        <end position="274"/>
    </location>
</feature>
<keyword evidence="4 6" id="KW-1133">Transmembrane helix</keyword>
<feature type="transmembrane region" description="Helical" evidence="6">
    <location>
        <begin position="170"/>
        <end position="189"/>
    </location>
</feature>
<organism evidence="7 8">
    <name type="scientific">Serratia nematodiphila</name>
    <dbReference type="NCBI Taxonomy" id="458197"/>
    <lineage>
        <taxon>Bacteria</taxon>
        <taxon>Pseudomonadati</taxon>
        <taxon>Pseudomonadota</taxon>
        <taxon>Gammaproteobacteria</taxon>
        <taxon>Enterobacterales</taxon>
        <taxon>Yersiniaceae</taxon>
        <taxon>Serratia</taxon>
    </lineage>
</organism>
<feature type="transmembrane region" description="Helical" evidence="6">
    <location>
        <begin position="210"/>
        <end position="228"/>
    </location>
</feature>
<evidence type="ECO:0000256" key="1">
    <source>
        <dbReference type="ARBA" id="ARBA00004651"/>
    </source>
</evidence>
<evidence type="ECO:0000256" key="5">
    <source>
        <dbReference type="ARBA" id="ARBA00023136"/>
    </source>
</evidence>
<protein>
    <submittedName>
        <fullName evidence="7">Membrane protein involved in the export of O-antigen and teichoic acid</fullName>
    </submittedName>
</protein>
<feature type="transmembrane region" description="Helical" evidence="6">
    <location>
        <begin position="78"/>
        <end position="105"/>
    </location>
</feature>
<feature type="transmembrane region" description="Helical" evidence="6">
    <location>
        <begin position="413"/>
        <end position="432"/>
    </location>
</feature>
<feature type="transmembrane region" description="Helical" evidence="6">
    <location>
        <begin position="294"/>
        <end position="313"/>
    </location>
</feature>
<gene>
    <name evidence="7" type="ORF">SAMN02927935_00932</name>
</gene>
<dbReference type="Pfam" id="PF01943">
    <property type="entry name" value="Polysacc_synt"/>
    <property type="match status" value="1"/>
</dbReference>
<comment type="caution">
    <text evidence="7">The sequence shown here is derived from an EMBL/GenBank/DDBJ whole genome shotgun (WGS) entry which is preliminary data.</text>
</comment>